<evidence type="ECO:0000313" key="1">
    <source>
        <dbReference type="EnsemblMetazoa" id="CJA14738.1"/>
    </source>
</evidence>
<sequence length="103" mass="11483">MLPALGCLYGGLFMACNHWKLLNEDKTITAQYYSAQKDSVQLKLSPLKCHRVQYLHDNAKTTCGENNKVTAGNVQLDSSRLPTVHPRPCPYWLSLCPGHATIP</sequence>
<reference evidence="2" key="1">
    <citation type="submission" date="2010-08" db="EMBL/GenBank/DDBJ databases">
        <authorList>
            <consortium name="Caenorhabditis japonica Sequencing Consortium"/>
            <person name="Wilson R.K."/>
        </authorList>
    </citation>
    <scope>NUCLEOTIDE SEQUENCE [LARGE SCALE GENOMIC DNA]</scope>
    <source>
        <strain evidence="2">DF5081</strain>
    </source>
</reference>
<protein>
    <submittedName>
        <fullName evidence="1">Uncharacterized protein</fullName>
    </submittedName>
</protein>
<reference evidence="1" key="2">
    <citation type="submission" date="2022-06" db="UniProtKB">
        <authorList>
            <consortium name="EnsemblMetazoa"/>
        </authorList>
    </citation>
    <scope>IDENTIFICATION</scope>
    <source>
        <strain evidence="1">DF5081</strain>
    </source>
</reference>
<proteinExistence type="predicted"/>
<dbReference type="EnsemblMetazoa" id="CJA14738.1">
    <property type="protein sequence ID" value="CJA14738.1"/>
    <property type="gene ID" value="WBGene00133942"/>
</dbReference>
<name>A0A8R1DZJ1_CAEJA</name>
<keyword evidence="2" id="KW-1185">Reference proteome</keyword>
<organism evidence="1 2">
    <name type="scientific">Caenorhabditis japonica</name>
    <dbReference type="NCBI Taxonomy" id="281687"/>
    <lineage>
        <taxon>Eukaryota</taxon>
        <taxon>Metazoa</taxon>
        <taxon>Ecdysozoa</taxon>
        <taxon>Nematoda</taxon>
        <taxon>Chromadorea</taxon>
        <taxon>Rhabditida</taxon>
        <taxon>Rhabditina</taxon>
        <taxon>Rhabditomorpha</taxon>
        <taxon>Rhabditoidea</taxon>
        <taxon>Rhabditidae</taxon>
        <taxon>Peloderinae</taxon>
        <taxon>Caenorhabditis</taxon>
    </lineage>
</organism>
<accession>A0A8R1DZJ1</accession>
<dbReference type="Proteomes" id="UP000005237">
    <property type="component" value="Unassembled WGS sequence"/>
</dbReference>
<evidence type="ECO:0000313" key="2">
    <source>
        <dbReference type="Proteomes" id="UP000005237"/>
    </source>
</evidence>
<dbReference type="AlphaFoldDB" id="A0A8R1DZJ1"/>